<organism evidence="1 2">
    <name type="scientific">Fasciola hepatica</name>
    <name type="common">Liver fluke</name>
    <dbReference type="NCBI Taxonomy" id="6192"/>
    <lineage>
        <taxon>Eukaryota</taxon>
        <taxon>Metazoa</taxon>
        <taxon>Spiralia</taxon>
        <taxon>Lophotrochozoa</taxon>
        <taxon>Platyhelminthes</taxon>
        <taxon>Trematoda</taxon>
        <taxon>Digenea</taxon>
        <taxon>Plagiorchiida</taxon>
        <taxon>Echinostomata</taxon>
        <taxon>Echinostomatoidea</taxon>
        <taxon>Fasciolidae</taxon>
        <taxon>Fasciola</taxon>
    </lineage>
</organism>
<dbReference type="EMBL" id="JXXN02001933">
    <property type="protein sequence ID" value="THD23810.1"/>
    <property type="molecule type" value="Genomic_DNA"/>
</dbReference>
<dbReference type="Proteomes" id="UP000230066">
    <property type="component" value="Unassembled WGS sequence"/>
</dbReference>
<gene>
    <name evidence="1" type="ORF">D915_005385</name>
</gene>
<evidence type="ECO:0000313" key="2">
    <source>
        <dbReference type="Proteomes" id="UP000230066"/>
    </source>
</evidence>
<comment type="caution">
    <text evidence="1">The sequence shown here is derived from an EMBL/GenBank/DDBJ whole genome shotgun (WGS) entry which is preliminary data.</text>
</comment>
<dbReference type="AlphaFoldDB" id="A0A4E0S0Q2"/>
<reference evidence="1" key="1">
    <citation type="submission" date="2019-03" db="EMBL/GenBank/DDBJ databases">
        <title>Improved annotation for the trematode Fasciola hepatica.</title>
        <authorList>
            <person name="Choi Y.-J."/>
            <person name="Martin J."/>
            <person name="Mitreva M."/>
        </authorList>
    </citation>
    <scope>NUCLEOTIDE SEQUENCE [LARGE SCALE GENOMIC DNA]</scope>
</reference>
<proteinExistence type="predicted"/>
<protein>
    <submittedName>
        <fullName evidence="1">Uncharacterized protein</fullName>
    </submittedName>
</protein>
<keyword evidence="2" id="KW-1185">Reference proteome</keyword>
<sequence length="215" mass="24759">MFYIHFYFHVQHGGKGSGQWSSFCCFTLYRDDYLSRNPFVFSAMDSPVTISTECIRIIKSYGCDNIIKCVIEPRTWLSYNYFGMTYAEGLSEAETMMKSYFDGNNSSNQFSKRAVQINIHLRASLHVRLGSLKRVTTVGARKMSVTIDYCHFRIRNTRPFLGPATEDDFRSESIKFSEELTTAGLKFKPDPYYWTVIGPSNGQSANMHIWFLADD</sequence>
<evidence type="ECO:0000313" key="1">
    <source>
        <dbReference type="EMBL" id="THD23810.1"/>
    </source>
</evidence>
<name>A0A4E0S0Q2_FASHE</name>
<accession>A0A4E0S0Q2</accession>